<keyword evidence="1 4" id="KW-0489">Methyltransferase</keyword>
<dbReference type="Gene3D" id="2.40.50.140">
    <property type="entry name" value="Nucleic acid-binding proteins"/>
    <property type="match status" value="1"/>
</dbReference>
<dbReference type="InterPro" id="IPR030391">
    <property type="entry name" value="MeTrfase_TrmA_CS"/>
</dbReference>
<dbReference type="InterPro" id="IPR010280">
    <property type="entry name" value="U5_MeTrfase_fam"/>
</dbReference>
<feature type="binding site" evidence="4">
    <location>
        <position position="260"/>
    </location>
    <ligand>
        <name>S-adenosyl-L-methionine</name>
        <dbReference type="ChEBI" id="CHEBI:59789"/>
    </ligand>
</feature>
<feature type="binding site" evidence="4">
    <location>
        <position position="231"/>
    </location>
    <ligand>
        <name>S-adenosyl-L-methionine</name>
        <dbReference type="ChEBI" id="CHEBI:59789"/>
    </ligand>
</feature>
<dbReference type="Gene3D" id="3.40.50.150">
    <property type="entry name" value="Vaccinia Virus protein VP39"/>
    <property type="match status" value="2"/>
</dbReference>
<evidence type="ECO:0000256" key="2">
    <source>
        <dbReference type="ARBA" id="ARBA00022679"/>
    </source>
</evidence>
<dbReference type="EMBL" id="DVFV01000063">
    <property type="protein sequence ID" value="HIQ90618.1"/>
    <property type="molecule type" value="Genomic_DNA"/>
</dbReference>
<dbReference type="PROSITE" id="PS01231">
    <property type="entry name" value="TRMA_2"/>
    <property type="match status" value="1"/>
</dbReference>
<gene>
    <name evidence="7" type="ORF">IAB27_03200</name>
</gene>
<evidence type="ECO:0000256" key="4">
    <source>
        <dbReference type="PROSITE-ProRule" id="PRU01024"/>
    </source>
</evidence>
<reference evidence="7" key="1">
    <citation type="submission" date="2020-10" db="EMBL/GenBank/DDBJ databases">
        <authorList>
            <person name="Gilroy R."/>
        </authorList>
    </citation>
    <scope>NUCLEOTIDE SEQUENCE</scope>
    <source>
        <strain evidence="7">CHK147-3167</strain>
    </source>
</reference>
<reference evidence="7" key="2">
    <citation type="journal article" date="2021" name="PeerJ">
        <title>Extensive microbial diversity within the chicken gut microbiome revealed by metagenomics and culture.</title>
        <authorList>
            <person name="Gilroy R."/>
            <person name="Ravi A."/>
            <person name="Getino M."/>
            <person name="Pursley I."/>
            <person name="Horton D.L."/>
            <person name="Alikhan N.F."/>
            <person name="Baker D."/>
            <person name="Gharbi K."/>
            <person name="Hall N."/>
            <person name="Watson M."/>
            <person name="Adriaenssens E.M."/>
            <person name="Foster-Nyarko E."/>
            <person name="Jarju S."/>
            <person name="Secka A."/>
            <person name="Antonio M."/>
            <person name="Oren A."/>
            <person name="Chaudhuri R.R."/>
            <person name="La Ragione R."/>
            <person name="Hildebrand F."/>
            <person name="Pallen M.J."/>
        </authorList>
    </citation>
    <scope>NUCLEOTIDE SEQUENCE</scope>
    <source>
        <strain evidence="7">CHK147-3167</strain>
    </source>
</reference>
<dbReference type="Pfam" id="PF01938">
    <property type="entry name" value="TRAM"/>
    <property type="match status" value="1"/>
</dbReference>
<dbReference type="GO" id="GO:0070041">
    <property type="term" value="F:rRNA (uridine-C5-)-methyltransferase activity"/>
    <property type="evidence" value="ECO:0007669"/>
    <property type="project" value="TreeGrafter"/>
</dbReference>
<dbReference type="InterPro" id="IPR012340">
    <property type="entry name" value="NA-bd_OB-fold"/>
</dbReference>
<dbReference type="InterPro" id="IPR029063">
    <property type="entry name" value="SAM-dependent_MTases_sf"/>
</dbReference>
<feature type="active site" evidence="5">
    <location>
        <position position="354"/>
    </location>
</feature>
<dbReference type="PANTHER" id="PTHR11061">
    <property type="entry name" value="RNA M5U METHYLTRANSFERASE"/>
    <property type="match status" value="1"/>
</dbReference>
<evidence type="ECO:0000256" key="5">
    <source>
        <dbReference type="PROSITE-ProRule" id="PRU10015"/>
    </source>
</evidence>
<comment type="similarity">
    <text evidence="4">Belongs to the class I-like SAM-binding methyltransferase superfamily. RNA M5U methyltransferase family.</text>
</comment>
<dbReference type="Gene3D" id="2.40.50.1070">
    <property type="match status" value="2"/>
</dbReference>
<dbReference type="Proteomes" id="UP000886786">
    <property type="component" value="Unassembled WGS sequence"/>
</dbReference>
<organism evidence="7 8">
    <name type="scientific">Candidatus Coprosoma intestinipullorum</name>
    <dbReference type="NCBI Taxonomy" id="2840752"/>
    <lineage>
        <taxon>Bacteria</taxon>
        <taxon>Bacillati</taxon>
        <taxon>Bacillota</taxon>
        <taxon>Bacillota incertae sedis</taxon>
        <taxon>Candidatus Coprosoma</taxon>
    </lineage>
</organism>
<sequence>MDKILIKCEKLDDFGRGIGFYNGKVVFIPDFLPSEEAYVKIVLKKKKFLEGEVLEFLKVSPDRVEGRCPYEKDGCSLKHLKYEKALEYKENKVKNILEKFAGINSGVRKIVPSPKVWSYRNKITLKVYGKVGYYKNGTHDFVPIDKYYLANEKINEVISVLNSENLSEVSEITIKAYDEVMVIIKGRMDIKDLTLVCDSIYMNDELVYGKRFVLASILDCKFYVLKDAFFQINKEMTEKLYSKVLDSLPKDSNKKVLDLYCGAGTIGIFLSKYFKEVIGIEINEDAIEAANMNKVLNGTDNVNFILGDVSSKLEFLKGYQANIAVVDPPRAGLGKRCVLNILRINPEMIVYVSCDPVTLARDLKLMEDSYEVLEVTPFDMFPQTYHVETVVLLSKLNAKQHIEVELNLDELDLTAAESKATYEEIKEYVLEKHGLKVSSLYISQVKRKCGLDVGKNYNLSKKEDAKVPQCPPEKEAAIMEALKHFQMI</sequence>
<dbReference type="Pfam" id="PF05958">
    <property type="entry name" value="tRNA_U5-meth_tr"/>
    <property type="match status" value="1"/>
</dbReference>
<dbReference type="PROSITE" id="PS01230">
    <property type="entry name" value="TRMA_1"/>
    <property type="match status" value="1"/>
</dbReference>
<comment type="caution">
    <text evidence="7">The sequence shown here is derived from an EMBL/GenBank/DDBJ whole genome shotgun (WGS) entry which is preliminary data.</text>
</comment>
<name>A0A9D1CY44_9FIRM</name>
<proteinExistence type="inferred from homology"/>
<keyword evidence="2 4" id="KW-0808">Transferase</keyword>
<evidence type="ECO:0000313" key="7">
    <source>
        <dbReference type="EMBL" id="HIQ90618.1"/>
    </source>
</evidence>
<dbReference type="PROSITE" id="PS50926">
    <property type="entry name" value="TRAM"/>
    <property type="match status" value="1"/>
</dbReference>
<evidence type="ECO:0000313" key="8">
    <source>
        <dbReference type="Proteomes" id="UP000886786"/>
    </source>
</evidence>
<feature type="binding site" evidence="4">
    <location>
        <position position="281"/>
    </location>
    <ligand>
        <name>S-adenosyl-L-methionine</name>
        <dbReference type="ChEBI" id="CHEBI:59789"/>
    </ligand>
</feature>
<dbReference type="PANTHER" id="PTHR11061:SF30">
    <property type="entry name" value="TRNA (URACIL(54)-C(5))-METHYLTRANSFERASE"/>
    <property type="match status" value="1"/>
</dbReference>
<dbReference type="AlphaFoldDB" id="A0A9D1CY44"/>
<dbReference type="GO" id="GO:0070475">
    <property type="term" value="P:rRNA base methylation"/>
    <property type="evidence" value="ECO:0007669"/>
    <property type="project" value="TreeGrafter"/>
</dbReference>
<feature type="binding site" evidence="4">
    <location>
        <position position="327"/>
    </location>
    <ligand>
        <name>S-adenosyl-L-methionine</name>
        <dbReference type="ChEBI" id="CHEBI:59789"/>
    </ligand>
</feature>
<dbReference type="CDD" id="cd02440">
    <property type="entry name" value="AdoMet_MTases"/>
    <property type="match status" value="1"/>
</dbReference>
<feature type="domain" description="TRAM" evidence="6">
    <location>
        <begin position="1"/>
        <end position="55"/>
    </location>
</feature>
<dbReference type="FunFam" id="3.40.50.150:FF:000009">
    <property type="entry name" value="23S rRNA (Uracil(1939)-C(5))-methyltransferase RlmD"/>
    <property type="match status" value="1"/>
</dbReference>
<keyword evidence="3 4" id="KW-0949">S-adenosyl-L-methionine</keyword>
<protein>
    <submittedName>
        <fullName evidence="7">Class I SAM-dependent RNA methyltransferase</fullName>
    </submittedName>
</protein>
<evidence type="ECO:0000256" key="1">
    <source>
        <dbReference type="ARBA" id="ARBA00022603"/>
    </source>
</evidence>
<dbReference type="SUPFAM" id="SSF50249">
    <property type="entry name" value="Nucleic acid-binding proteins"/>
    <property type="match status" value="1"/>
</dbReference>
<evidence type="ECO:0000259" key="6">
    <source>
        <dbReference type="PROSITE" id="PS50926"/>
    </source>
</evidence>
<evidence type="ECO:0000256" key="3">
    <source>
        <dbReference type="ARBA" id="ARBA00022691"/>
    </source>
</evidence>
<dbReference type="SUPFAM" id="SSF53335">
    <property type="entry name" value="S-adenosyl-L-methionine-dependent methyltransferases"/>
    <property type="match status" value="1"/>
</dbReference>
<dbReference type="InterPro" id="IPR030390">
    <property type="entry name" value="MeTrfase_TrmA_AS"/>
</dbReference>
<dbReference type="InterPro" id="IPR002792">
    <property type="entry name" value="TRAM_dom"/>
</dbReference>
<accession>A0A9D1CY44</accession>
<feature type="active site" description="Nucleophile" evidence="4">
    <location>
        <position position="354"/>
    </location>
</feature>
<dbReference type="PROSITE" id="PS51687">
    <property type="entry name" value="SAM_MT_RNA_M5U"/>
    <property type="match status" value="1"/>
</dbReference>